<evidence type="ECO:0000256" key="4">
    <source>
        <dbReference type="ARBA" id="ARBA00022692"/>
    </source>
</evidence>
<dbReference type="Gene3D" id="1.20.1720.10">
    <property type="entry name" value="Multidrug resistance protein D"/>
    <property type="match status" value="1"/>
</dbReference>
<dbReference type="EMBL" id="AZEY01000013">
    <property type="protein sequence ID" value="KRL69308.1"/>
    <property type="molecule type" value="Genomic_DNA"/>
</dbReference>
<feature type="transmembrane region" description="Helical" evidence="7">
    <location>
        <begin position="136"/>
        <end position="161"/>
    </location>
</feature>
<evidence type="ECO:0000256" key="7">
    <source>
        <dbReference type="SAM" id="Phobius"/>
    </source>
</evidence>
<evidence type="ECO:0000313" key="10">
    <source>
        <dbReference type="Proteomes" id="UP000052013"/>
    </source>
</evidence>
<keyword evidence="2" id="KW-0813">Transport</keyword>
<dbReference type="InterPro" id="IPR011701">
    <property type="entry name" value="MFS"/>
</dbReference>
<keyword evidence="4 7" id="KW-0812">Transmembrane</keyword>
<feature type="transmembrane region" description="Helical" evidence="7">
    <location>
        <begin position="199"/>
        <end position="219"/>
    </location>
</feature>
<accession>A0A0R1SJQ6</accession>
<comment type="subcellular location">
    <subcellularLocation>
        <location evidence="1">Cell membrane</location>
        <topology evidence="1">Multi-pass membrane protein</topology>
    </subcellularLocation>
</comment>
<evidence type="ECO:0000259" key="8">
    <source>
        <dbReference type="PROSITE" id="PS50850"/>
    </source>
</evidence>
<feature type="transmembrane region" description="Helical" evidence="7">
    <location>
        <begin position="331"/>
        <end position="350"/>
    </location>
</feature>
<feature type="transmembrane region" description="Helical" evidence="7">
    <location>
        <begin position="12"/>
        <end position="34"/>
    </location>
</feature>
<dbReference type="GO" id="GO:0022857">
    <property type="term" value="F:transmembrane transporter activity"/>
    <property type="evidence" value="ECO:0007669"/>
    <property type="project" value="InterPro"/>
</dbReference>
<keyword evidence="6 7" id="KW-0472">Membrane</keyword>
<feature type="transmembrane region" description="Helical" evidence="7">
    <location>
        <begin position="225"/>
        <end position="247"/>
    </location>
</feature>
<dbReference type="SUPFAM" id="SSF103473">
    <property type="entry name" value="MFS general substrate transporter"/>
    <property type="match status" value="1"/>
</dbReference>
<feature type="transmembrane region" description="Helical" evidence="7">
    <location>
        <begin position="303"/>
        <end position="324"/>
    </location>
</feature>
<dbReference type="PRINTS" id="PR01036">
    <property type="entry name" value="TCRTETB"/>
</dbReference>
<dbReference type="PANTHER" id="PTHR42718:SF46">
    <property type="entry name" value="BLR6921 PROTEIN"/>
    <property type="match status" value="1"/>
</dbReference>
<protein>
    <submittedName>
        <fullName evidence="9">EmrB QacA subfamily drug resistance transporter</fullName>
    </submittedName>
</protein>
<dbReference type="Pfam" id="PF07690">
    <property type="entry name" value="MFS_1"/>
    <property type="match status" value="2"/>
</dbReference>
<evidence type="ECO:0000313" key="9">
    <source>
        <dbReference type="EMBL" id="KRL69308.1"/>
    </source>
</evidence>
<proteinExistence type="predicted"/>
<comment type="caution">
    <text evidence="9">The sequence shown here is derived from an EMBL/GenBank/DDBJ whole genome shotgun (WGS) entry which is preliminary data.</text>
</comment>
<feature type="transmembrane region" description="Helical" evidence="7">
    <location>
        <begin position="167"/>
        <end position="187"/>
    </location>
</feature>
<evidence type="ECO:0000256" key="1">
    <source>
        <dbReference type="ARBA" id="ARBA00004651"/>
    </source>
</evidence>
<dbReference type="GO" id="GO:0005886">
    <property type="term" value="C:plasma membrane"/>
    <property type="evidence" value="ECO:0007669"/>
    <property type="project" value="UniProtKB-SubCell"/>
</dbReference>
<dbReference type="PROSITE" id="PS50850">
    <property type="entry name" value="MFS"/>
    <property type="match status" value="1"/>
</dbReference>
<organism evidence="9 10">
    <name type="scientific">Lentilactobacillus diolivorans DSM 14421</name>
    <dbReference type="NCBI Taxonomy" id="1423739"/>
    <lineage>
        <taxon>Bacteria</taxon>
        <taxon>Bacillati</taxon>
        <taxon>Bacillota</taxon>
        <taxon>Bacilli</taxon>
        <taxon>Lactobacillales</taxon>
        <taxon>Lactobacillaceae</taxon>
        <taxon>Lentilactobacillus</taxon>
    </lineage>
</organism>
<dbReference type="Proteomes" id="UP000052013">
    <property type="component" value="Unassembled WGS sequence"/>
</dbReference>
<feature type="transmembrane region" description="Helical" evidence="7">
    <location>
        <begin position="356"/>
        <end position="381"/>
    </location>
</feature>
<dbReference type="InterPro" id="IPR036259">
    <property type="entry name" value="MFS_trans_sf"/>
</dbReference>
<feature type="transmembrane region" description="Helical" evidence="7">
    <location>
        <begin position="46"/>
        <end position="67"/>
    </location>
</feature>
<reference evidence="9 10" key="1">
    <citation type="journal article" date="2015" name="Genome Announc.">
        <title>Expanding the biotechnology potential of lactobacilli through comparative genomics of 213 strains and associated genera.</title>
        <authorList>
            <person name="Sun Z."/>
            <person name="Harris H.M."/>
            <person name="McCann A."/>
            <person name="Guo C."/>
            <person name="Argimon S."/>
            <person name="Zhang W."/>
            <person name="Yang X."/>
            <person name="Jeffery I.B."/>
            <person name="Cooney J.C."/>
            <person name="Kagawa T.F."/>
            <person name="Liu W."/>
            <person name="Song Y."/>
            <person name="Salvetti E."/>
            <person name="Wrobel A."/>
            <person name="Rasinkangas P."/>
            <person name="Parkhill J."/>
            <person name="Rea M.C."/>
            <person name="O'Sullivan O."/>
            <person name="Ritari J."/>
            <person name="Douillard F.P."/>
            <person name="Paul Ross R."/>
            <person name="Yang R."/>
            <person name="Briner A.E."/>
            <person name="Felis G.E."/>
            <person name="de Vos W.M."/>
            <person name="Barrangou R."/>
            <person name="Klaenhammer T.R."/>
            <person name="Caufield P.W."/>
            <person name="Cui Y."/>
            <person name="Zhang H."/>
            <person name="O'Toole P.W."/>
        </authorList>
    </citation>
    <scope>NUCLEOTIDE SEQUENCE [LARGE SCALE GENOMIC DNA]</scope>
    <source>
        <strain evidence="9 10">DSM 14421</strain>
    </source>
</reference>
<feature type="transmembrane region" description="Helical" evidence="7">
    <location>
        <begin position="268"/>
        <end position="291"/>
    </location>
</feature>
<dbReference type="PATRIC" id="fig|1423739.3.peg.1540"/>
<sequence length="476" mass="51561">MEEDGDMKNRWGIFSAIVLLSFMSTLTSSIVNIALPVMSRDLNVPIAQITWVASSYLVVTCMLLLPFGKLGDLFGKINVFKIGTVVFTISSLLCGINFGFAWVLLMRAIQAIGASMTLSTNAGIITETFSKKQRGLALGSFGSVVALGAIAGPGIGGLILTYLPWHYIFWVNVPIGLAAILLGKFVLPKDVHFQKAKVDVWGLLVLIVMMGSFFLALIIGQEAGFLTMPFIGLTVVFIIALIGFIWIEKRVVNPAVNFKLFAKSDLTMNLMATVLVYGISFIVNIIEPIYLEQNRKLPTNITGFILISFPIIQIVVSPIAGLLSDKLGAHFIVLVALALMVVSQFGLASVHHATSLILLCLWLGFVGLGNGLFQAPTNVLIMNSVSKNQLGVASGLLGLSRNTGMTIGSIFANILLFLGIDRALGETTKNYPFQQPTAFISGMQFVFLVTAVVLSLFFIIQLGVIFKQKNNQQKES</sequence>
<name>A0A0R1SJQ6_9LACO</name>
<dbReference type="AlphaFoldDB" id="A0A0R1SJQ6"/>
<evidence type="ECO:0000256" key="5">
    <source>
        <dbReference type="ARBA" id="ARBA00022989"/>
    </source>
</evidence>
<evidence type="ECO:0000256" key="2">
    <source>
        <dbReference type="ARBA" id="ARBA00022448"/>
    </source>
</evidence>
<keyword evidence="3" id="KW-1003">Cell membrane</keyword>
<dbReference type="InterPro" id="IPR020846">
    <property type="entry name" value="MFS_dom"/>
</dbReference>
<dbReference type="CDD" id="cd17321">
    <property type="entry name" value="MFS_MMR_MDR_like"/>
    <property type="match status" value="1"/>
</dbReference>
<feature type="domain" description="Major facilitator superfamily (MFS) profile" evidence="8">
    <location>
        <begin position="13"/>
        <end position="469"/>
    </location>
</feature>
<evidence type="ECO:0000256" key="6">
    <source>
        <dbReference type="ARBA" id="ARBA00023136"/>
    </source>
</evidence>
<dbReference type="Gene3D" id="1.20.1250.20">
    <property type="entry name" value="MFS general substrate transporter like domains"/>
    <property type="match status" value="1"/>
</dbReference>
<feature type="transmembrane region" description="Helical" evidence="7">
    <location>
        <begin position="402"/>
        <end position="420"/>
    </location>
</feature>
<gene>
    <name evidence="9" type="ORF">FC85_GL001472</name>
</gene>
<dbReference type="PANTHER" id="PTHR42718">
    <property type="entry name" value="MAJOR FACILITATOR SUPERFAMILY MULTIDRUG TRANSPORTER MFSC"/>
    <property type="match status" value="1"/>
</dbReference>
<feature type="transmembrane region" description="Helical" evidence="7">
    <location>
        <begin position="79"/>
        <end position="98"/>
    </location>
</feature>
<feature type="transmembrane region" description="Helical" evidence="7">
    <location>
        <begin position="104"/>
        <end position="124"/>
    </location>
</feature>
<evidence type="ECO:0000256" key="3">
    <source>
        <dbReference type="ARBA" id="ARBA00022475"/>
    </source>
</evidence>
<keyword evidence="5 7" id="KW-1133">Transmembrane helix</keyword>
<feature type="transmembrane region" description="Helical" evidence="7">
    <location>
        <begin position="440"/>
        <end position="466"/>
    </location>
</feature>